<comment type="caution">
    <text evidence="2">The sequence shown here is derived from an EMBL/GenBank/DDBJ whole genome shotgun (WGS) entry which is preliminary data.</text>
</comment>
<feature type="chain" id="PRO_5031068352" evidence="1">
    <location>
        <begin position="21"/>
        <end position="109"/>
    </location>
</feature>
<keyword evidence="3" id="KW-1185">Reference proteome</keyword>
<feature type="signal peptide" evidence="1">
    <location>
        <begin position="1"/>
        <end position="20"/>
    </location>
</feature>
<protein>
    <submittedName>
        <fullName evidence="2">Uncharacterized protein</fullName>
    </submittedName>
</protein>
<organism evidence="2 3">
    <name type="scientific">Flavobacterium rivulicola</name>
    <dbReference type="NCBI Taxonomy" id="2732161"/>
    <lineage>
        <taxon>Bacteria</taxon>
        <taxon>Pseudomonadati</taxon>
        <taxon>Bacteroidota</taxon>
        <taxon>Flavobacteriia</taxon>
        <taxon>Flavobacteriales</taxon>
        <taxon>Flavobacteriaceae</taxon>
        <taxon>Flavobacterium</taxon>
    </lineage>
</organism>
<evidence type="ECO:0000313" key="2">
    <source>
        <dbReference type="EMBL" id="NNT72004.1"/>
    </source>
</evidence>
<dbReference type="EMBL" id="JABEVX010000003">
    <property type="protein sequence ID" value="NNT72004.1"/>
    <property type="molecule type" value="Genomic_DNA"/>
</dbReference>
<dbReference type="Proteomes" id="UP000536509">
    <property type="component" value="Unassembled WGS sequence"/>
</dbReference>
<gene>
    <name evidence="2" type="ORF">HKT18_07230</name>
</gene>
<name>A0A7Y3VYT4_9FLAO</name>
<evidence type="ECO:0000256" key="1">
    <source>
        <dbReference type="SAM" id="SignalP"/>
    </source>
</evidence>
<sequence length="109" mass="12306">MKKLIAALTLMLAFSINANAQDKKELTASEKGKKDAVELTQFLGLSATQSDDFYRLFELKHKTLEDKTLTAERKAELNRVIEAKIRASLDGVQMEKLDKNPDLLKKLLN</sequence>
<reference evidence="2 3" key="1">
    <citation type="submission" date="2020-05" db="EMBL/GenBank/DDBJ databases">
        <title>Draft genome of Flavobacterium sp. IMCC34852.</title>
        <authorList>
            <person name="Song J."/>
            <person name="Cho J.-C."/>
        </authorList>
    </citation>
    <scope>NUCLEOTIDE SEQUENCE [LARGE SCALE GENOMIC DNA]</scope>
    <source>
        <strain evidence="2 3">IMCC34852</strain>
    </source>
</reference>
<dbReference type="RefSeq" id="WP_171222188.1">
    <property type="nucleotide sequence ID" value="NZ_CP121446.1"/>
</dbReference>
<accession>A0A7Y3VYT4</accession>
<dbReference type="AlphaFoldDB" id="A0A7Y3VYT4"/>
<keyword evidence="1" id="KW-0732">Signal</keyword>
<evidence type="ECO:0000313" key="3">
    <source>
        <dbReference type="Proteomes" id="UP000536509"/>
    </source>
</evidence>
<proteinExistence type="predicted"/>